<keyword evidence="1" id="KW-0812">Transmembrane</keyword>
<protein>
    <submittedName>
        <fullName evidence="2">FeoB-associated Cys-rich membrane protein</fullName>
    </submittedName>
</protein>
<evidence type="ECO:0000256" key="1">
    <source>
        <dbReference type="SAM" id="Phobius"/>
    </source>
</evidence>
<name>A0ABY7AFU8_9FIRM</name>
<sequence>MLLWLSANGSTIIISLILIFLVYRAGKKLTKQKGSCCGNCSGCSGCCFHCFDEQEREKQEL</sequence>
<accession>A0ABY7AFU8</accession>
<evidence type="ECO:0000313" key="2">
    <source>
        <dbReference type="EMBL" id="WAJ25595.1"/>
    </source>
</evidence>
<organism evidence="2 3">
    <name type="scientific">Lacrimispora xylanolytica</name>
    <dbReference type="NCBI Taxonomy" id="29375"/>
    <lineage>
        <taxon>Bacteria</taxon>
        <taxon>Bacillati</taxon>
        <taxon>Bacillota</taxon>
        <taxon>Clostridia</taxon>
        <taxon>Lachnospirales</taxon>
        <taxon>Lachnospiraceae</taxon>
        <taxon>Lacrimispora</taxon>
    </lineage>
</organism>
<gene>
    <name evidence="2" type="ORF">OW255_08815</name>
</gene>
<proteinExistence type="predicted"/>
<reference evidence="2" key="1">
    <citation type="submission" date="2022-11" db="EMBL/GenBank/DDBJ databases">
        <title>Lacrimispora xylanolytica sy1, complete genome.</title>
        <authorList>
            <person name="Choi S."/>
        </authorList>
    </citation>
    <scope>NUCLEOTIDE SEQUENCE</scope>
    <source>
        <strain evidence="2">Sy1</strain>
    </source>
</reference>
<dbReference type="RefSeq" id="WP_268116377.1">
    <property type="nucleotide sequence ID" value="NZ_CP113524.1"/>
</dbReference>
<dbReference type="EMBL" id="CP113524">
    <property type="protein sequence ID" value="WAJ25595.1"/>
    <property type="molecule type" value="Genomic_DNA"/>
</dbReference>
<keyword evidence="3" id="KW-1185">Reference proteome</keyword>
<keyword evidence="1" id="KW-1133">Transmembrane helix</keyword>
<feature type="transmembrane region" description="Helical" evidence="1">
    <location>
        <begin position="6"/>
        <end position="23"/>
    </location>
</feature>
<dbReference type="Proteomes" id="UP001163115">
    <property type="component" value="Chromosome"/>
</dbReference>
<evidence type="ECO:0000313" key="3">
    <source>
        <dbReference type="Proteomes" id="UP001163115"/>
    </source>
</evidence>
<keyword evidence="1" id="KW-0472">Membrane</keyword>